<comment type="caution">
    <text evidence="1">The sequence shown here is derived from an EMBL/GenBank/DDBJ whole genome shotgun (WGS) entry which is preliminary data.</text>
</comment>
<dbReference type="AlphaFoldDB" id="A0A395WAH2"/>
<evidence type="ECO:0000313" key="2">
    <source>
        <dbReference type="Proteomes" id="UP000265489"/>
    </source>
</evidence>
<gene>
    <name evidence="1" type="ORF">DWW32_01185</name>
</gene>
<dbReference type="Proteomes" id="UP000265489">
    <property type="component" value="Unassembled WGS sequence"/>
</dbReference>
<evidence type="ECO:0000313" key="1">
    <source>
        <dbReference type="EMBL" id="RGU94158.1"/>
    </source>
</evidence>
<name>A0A395WAH2_9FIRM</name>
<sequence>MTLEGGFNMFVQMICKDRKEKEMNELYEVLGLIARREEVQIEDRYDHVDILVCPQGKIVVTEEDGDMVLRANTRHAGPGFHAFVVDIFKDIQEEIPGEYELMDDMEFDKDEDFDRLSSMYEDEMDYIRGVLLENEVMRQQNYMYDETYFLPLQKEDRILTSQGDLDLKEFKHMNTRDLMDSFYVWNDWERDAKFYKNCALTLLAKEGVGKYTLMNETTIKHANDICEYIEAAYEKDHNVDLPLDAYADLCEKLGRENKLQNAKNMEQEAIQYRIKEVYHLFEDARVVASGAAERSYDPVNQALCLMSPYTDEAQWDWLIQASKQPGIVTNLDHIMEQDPIQYDKKTIWMDSWQEDGIYVLEAVLRYKEKFLYFHDVCANKKDLAFLEQCIKESGFTKTQQD</sequence>
<reference evidence="1 2" key="1">
    <citation type="submission" date="2018-08" db="EMBL/GenBank/DDBJ databases">
        <title>A genome reference for cultivated species of the human gut microbiota.</title>
        <authorList>
            <person name="Zou Y."/>
            <person name="Xue W."/>
            <person name="Luo G."/>
        </authorList>
    </citation>
    <scope>NUCLEOTIDE SEQUENCE [LARGE SCALE GENOMIC DNA]</scope>
    <source>
        <strain evidence="1 2">AF15-20</strain>
    </source>
</reference>
<organism evidence="1 2">
    <name type="scientific">Holdemanella biformis</name>
    <dbReference type="NCBI Taxonomy" id="1735"/>
    <lineage>
        <taxon>Bacteria</taxon>
        <taxon>Bacillati</taxon>
        <taxon>Bacillota</taxon>
        <taxon>Erysipelotrichia</taxon>
        <taxon>Erysipelotrichales</taxon>
        <taxon>Erysipelotrichaceae</taxon>
        <taxon>Holdemanella</taxon>
    </lineage>
</organism>
<dbReference type="EMBL" id="QRYQ01000001">
    <property type="protein sequence ID" value="RGU94158.1"/>
    <property type="molecule type" value="Genomic_DNA"/>
</dbReference>
<proteinExistence type="predicted"/>
<protein>
    <submittedName>
        <fullName evidence="1">Uncharacterized protein</fullName>
    </submittedName>
</protein>
<accession>A0A395WAH2</accession>